<evidence type="ECO:0000313" key="2">
    <source>
        <dbReference type="Proteomes" id="UP000199230"/>
    </source>
</evidence>
<dbReference type="RefSeq" id="WP_093314171.1">
    <property type="nucleotide sequence ID" value="NZ_FNPV01000007.1"/>
</dbReference>
<sequence>MLVSSMIQIGMPIAESSCLSAKERVKWLSDIESDTCKNYFRNVFLVEVGETKTALQYMQVGKVDPEDQKKFIVDHLSRSSAFPVIFPQGGNPIKAQGVYPAPCYLMYEAHINGMTKIEEFREKTLMPRLKRTLTFRDWKEEELQQLAQRVCETLVQNAGAYITEEKQLGILALVNSDWKGHLLLDESKSGEKNLIRVAESKLHPGRYYYLQGEALLESLLEARLEEAATLGKQKKAISTFSHQSEEVVSIYNKSWPWLSSTWDAPKSIYWEEKDWTPGIKIDRKHYEAFLYASQFLKRIQVPISNPILKEMFAPADRPEAKRNIKPTSYETIYGIPIVLPLLDDLPSVRYQKYERMMKKEAKGKTLHLEVLAGMKESMVPEMSDHYRLTILYYSGDMTKGAIHIRAILEDIIPSVAHRIQDILAELNQKELSAIQDAFGLDKKPMYRTENLPSLLGNAYGSSYLWNALQDTLHRNPLSQRQALRLTVKKLNELANQNADWEMKQELTFLLSFQYFLSEYQNMLNISEKEEVNLLSQWKNRLSQYQKGSIDESELQTPQQTGFTTGLFLKQFGNAYYRKTGKDFVKTRVMTFGSRLTPEVIWKNGLLKCEELTGKWDLKHAANYWSVLPPLLLAFIDQEPEKNWKQKEKDLFMTAFWAGYHMYQKPEENDEENQNQGGEKNEYS</sequence>
<protein>
    <submittedName>
        <fullName evidence="1">Uncharacterized protein</fullName>
    </submittedName>
</protein>
<dbReference type="EMBL" id="FNPV01000007">
    <property type="protein sequence ID" value="SDZ03247.1"/>
    <property type="molecule type" value="Genomic_DNA"/>
</dbReference>
<dbReference type="AlphaFoldDB" id="A0A1H3PQ95"/>
<name>A0A1H3PQ95_9FIRM</name>
<proteinExistence type="predicted"/>
<gene>
    <name evidence="1" type="ORF">SAMN05192546_10725</name>
</gene>
<accession>A0A1H3PQ95</accession>
<keyword evidence="2" id="KW-1185">Reference proteome</keyword>
<evidence type="ECO:0000313" key="1">
    <source>
        <dbReference type="EMBL" id="SDZ03247.1"/>
    </source>
</evidence>
<reference evidence="1 2" key="1">
    <citation type="submission" date="2016-10" db="EMBL/GenBank/DDBJ databases">
        <authorList>
            <person name="de Groot N.N."/>
        </authorList>
    </citation>
    <scope>NUCLEOTIDE SEQUENCE [LARGE SCALE GENOMIC DNA]</scope>
    <source>
        <strain evidence="1 2">APO</strain>
    </source>
</reference>
<organism evidence="1 2">
    <name type="scientific">Tindallia californiensis</name>
    <dbReference type="NCBI Taxonomy" id="159292"/>
    <lineage>
        <taxon>Bacteria</taxon>
        <taxon>Bacillati</taxon>
        <taxon>Bacillota</taxon>
        <taxon>Clostridia</taxon>
        <taxon>Peptostreptococcales</taxon>
        <taxon>Tindalliaceae</taxon>
        <taxon>Tindallia</taxon>
    </lineage>
</organism>
<dbReference type="OrthoDB" id="2676166at2"/>
<dbReference type="Proteomes" id="UP000199230">
    <property type="component" value="Unassembled WGS sequence"/>
</dbReference>
<dbReference type="STRING" id="159292.SAMN05192546_10725"/>